<evidence type="ECO:0000256" key="4">
    <source>
        <dbReference type="ARBA" id="ARBA00022519"/>
    </source>
</evidence>
<dbReference type="CDD" id="cd06261">
    <property type="entry name" value="TM_PBP2"/>
    <property type="match status" value="1"/>
</dbReference>
<dbReference type="PANTHER" id="PTHR43357">
    <property type="entry name" value="INNER MEMBRANE ABC TRANSPORTER PERMEASE PROTEIN YDCV"/>
    <property type="match status" value="1"/>
</dbReference>
<evidence type="ECO:0000256" key="1">
    <source>
        <dbReference type="ARBA" id="ARBA00004429"/>
    </source>
</evidence>
<comment type="caution">
    <text evidence="10">The sequence shown here is derived from an EMBL/GenBank/DDBJ whole genome shotgun (WGS) entry which is preliminary data.</text>
</comment>
<keyword evidence="6 8" id="KW-1133">Transmembrane helix</keyword>
<evidence type="ECO:0000256" key="7">
    <source>
        <dbReference type="ARBA" id="ARBA00023136"/>
    </source>
</evidence>
<comment type="subcellular location">
    <subcellularLocation>
        <location evidence="1">Cell inner membrane</location>
        <topology evidence="1">Multi-pass membrane protein</topology>
    </subcellularLocation>
    <subcellularLocation>
        <location evidence="8">Cell membrane</location>
        <topology evidence="8">Multi-pass membrane protein</topology>
    </subcellularLocation>
</comment>
<keyword evidence="5 8" id="KW-0812">Transmembrane</keyword>
<comment type="similarity">
    <text evidence="8">Belongs to the binding-protein-dependent transport system permease family.</text>
</comment>
<gene>
    <name evidence="10" type="ORF">GCM10023211_22440</name>
</gene>
<keyword evidence="3" id="KW-1003">Cell membrane</keyword>
<dbReference type="PANTHER" id="PTHR43357:SF4">
    <property type="entry name" value="INNER MEMBRANE ABC TRANSPORTER PERMEASE PROTEIN YDCV"/>
    <property type="match status" value="1"/>
</dbReference>
<dbReference type="PROSITE" id="PS50928">
    <property type="entry name" value="ABC_TM1"/>
    <property type="match status" value="1"/>
</dbReference>
<feature type="transmembrane region" description="Helical" evidence="8">
    <location>
        <begin position="235"/>
        <end position="256"/>
    </location>
</feature>
<organism evidence="10 11">
    <name type="scientific">Orbus sasakiae</name>
    <dbReference type="NCBI Taxonomy" id="1078475"/>
    <lineage>
        <taxon>Bacteria</taxon>
        <taxon>Pseudomonadati</taxon>
        <taxon>Pseudomonadota</taxon>
        <taxon>Gammaproteobacteria</taxon>
        <taxon>Orbales</taxon>
        <taxon>Orbaceae</taxon>
        <taxon>Orbus</taxon>
    </lineage>
</organism>
<name>A0ABP9NEU5_9GAMM</name>
<feature type="transmembrane region" description="Helical" evidence="8">
    <location>
        <begin position="12"/>
        <end position="34"/>
    </location>
</feature>
<keyword evidence="7 8" id="KW-0472">Membrane</keyword>
<feature type="transmembrane region" description="Helical" evidence="8">
    <location>
        <begin position="193"/>
        <end position="215"/>
    </location>
</feature>
<dbReference type="SUPFAM" id="SSF161098">
    <property type="entry name" value="MetI-like"/>
    <property type="match status" value="1"/>
</dbReference>
<evidence type="ECO:0000256" key="3">
    <source>
        <dbReference type="ARBA" id="ARBA00022475"/>
    </source>
</evidence>
<feature type="domain" description="ABC transmembrane type-1" evidence="9">
    <location>
        <begin position="65"/>
        <end position="257"/>
    </location>
</feature>
<evidence type="ECO:0000313" key="10">
    <source>
        <dbReference type="EMBL" id="GAA5113781.1"/>
    </source>
</evidence>
<evidence type="ECO:0000256" key="5">
    <source>
        <dbReference type="ARBA" id="ARBA00022692"/>
    </source>
</evidence>
<keyword evidence="2 8" id="KW-0813">Transport</keyword>
<dbReference type="EMBL" id="BAABHY010000006">
    <property type="protein sequence ID" value="GAA5113781.1"/>
    <property type="molecule type" value="Genomic_DNA"/>
</dbReference>
<protein>
    <submittedName>
        <fullName evidence="10">ABC transporter permease</fullName>
    </submittedName>
</protein>
<feature type="transmembrane region" description="Helical" evidence="8">
    <location>
        <begin position="129"/>
        <end position="151"/>
    </location>
</feature>
<evidence type="ECO:0000256" key="8">
    <source>
        <dbReference type="RuleBase" id="RU363032"/>
    </source>
</evidence>
<dbReference type="InterPro" id="IPR035906">
    <property type="entry name" value="MetI-like_sf"/>
</dbReference>
<reference evidence="11" key="1">
    <citation type="journal article" date="2019" name="Int. J. Syst. Evol. Microbiol.">
        <title>The Global Catalogue of Microorganisms (GCM) 10K type strain sequencing project: providing services to taxonomists for standard genome sequencing and annotation.</title>
        <authorList>
            <consortium name="The Broad Institute Genomics Platform"/>
            <consortium name="The Broad Institute Genome Sequencing Center for Infectious Disease"/>
            <person name="Wu L."/>
            <person name="Ma J."/>
        </authorList>
    </citation>
    <scope>NUCLEOTIDE SEQUENCE [LARGE SCALE GENOMIC DNA]</scope>
    <source>
        <strain evidence="11">JCM 18050</strain>
    </source>
</reference>
<dbReference type="Pfam" id="PF00528">
    <property type="entry name" value="BPD_transp_1"/>
    <property type="match status" value="1"/>
</dbReference>
<sequence length="263" mass="29688">MNPSRFSQIYHYMTLLIVFLIMAIPIVTTLIYALSSSWGASILPDSLSFKWFVQLWQDARFLAALGRSLLISCAAIVLTFVLLLPLIFFVTYYAPKSQKIMNFVILIPFAMPPIVSSIGLMQIYSEPPFLLTGTPWILLGCYFTIALPFVYRSIINSVQTLAIHDLIDCATLFGANKFYAFLRIILPNLRHGVLSGLLLAFSFLIGEFVFANILVGNRFETLQVYLFNMNGKSGHFASAILSSYFFLVMLLSFIVMRVNRKKG</sequence>
<evidence type="ECO:0000256" key="6">
    <source>
        <dbReference type="ARBA" id="ARBA00022989"/>
    </source>
</evidence>
<proteinExistence type="inferred from homology"/>
<evidence type="ECO:0000259" key="9">
    <source>
        <dbReference type="PROSITE" id="PS50928"/>
    </source>
</evidence>
<dbReference type="RefSeq" id="WP_345492269.1">
    <property type="nucleotide sequence ID" value="NZ_BAABHY010000006.1"/>
</dbReference>
<evidence type="ECO:0000313" key="11">
    <source>
        <dbReference type="Proteomes" id="UP001500171"/>
    </source>
</evidence>
<dbReference type="Proteomes" id="UP001500171">
    <property type="component" value="Unassembled WGS sequence"/>
</dbReference>
<feature type="transmembrane region" description="Helical" evidence="8">
    <location>
        <begin position="69"/>
        <end position="93"/>
    </location>
</feature>
<dbReference type="Gene3D" id="1.10.3720.10">
    <property type="entry name" value="MetI-like"/>
    <property type="match status" value="1"/>
</dbReference>
<evidence type="ECO:0000256" key="2">
    <source>
        <dbReference type="ARBA" id="ARBA00022448"/>
    </source>
</evidence>
<dbReference type="InterPro" id="IPR000515">
    <property type="entry name" value="MetI-like"/>
</dbReference>
<keyword evidence="11" id="KW-1185">Reference proteome</keyword>
<feature type="transmembrane region" description="Helical" evidence="8">
    <location>
        <begin position="100"/>
        <end position="123"/>
    </location>
</feature>
<keyword evidence="4" id="KW-0997">Cell inner membrane</keyword>
<accession>A0ABP9NEU5</accession>